<feature type="non-terminal residue" evidence="2">
    <location>
        <position position="253"/>
    </location>
</feature>
<evidence type="ECO:0000256" key="1">
    <source>
        <dbReference type="SAM" id="MobiDB-lite"/>
    </source>
</evidence>
<feature type="compositionally biased region" description="Basic residues" evidence="1">
    <location>
        <begin position="54"/>
        <end position="72"/>
    </location>
</feature>
<gene>
    <name evidence="2" type="ORF">AVDCRST_MAG07-1641</name>
</gene>
<protein>
    <submittedName>
        <fullName evidence="2">Metal transporter, ZIP family</fullName>
    </submittedName>
</protein>
<feature type="compositionally biased region" description="Basic residues" evidence="1">
    <location>
        <begin position="109"/>
        <end position="142"/>
    </location>
</feature>
<dbReference type="AlphaFoldDB" id="A0A6J4L3R9"/>
<feature type="compositionally biased region" description="Basic and acidic residues" evidence="1">
    <location>
        <begin position="37"/>
        <end position="53"/>
    </location>
</feature>
<organism evidence="2">
    <name type="scientific">uncultured Frankineae bacterium</name>
    <dbReference type="NCBI Taxonomy" id="437475"/>
    <lineage>
        <taxon>Bacteria</taxon>
        <taxon>Bacillati</taxon>
        <taxon>Actinomycetota</taxon>
        <taxon>Actinomycetes</taxon>
        <taxon>Frankiales</taxon>
        <taxon>environmental samples</taxon>
    </lineage>
</organism>
<reference evidence="2" key="1">
    <citation type="submission" date="2020-02" db="EMBL/GenBank/DDBJ databases">
        <authorList>
            <person name="Meier V. D."/>
        </authorList>
    </citation>
    <scope>NUCLEOTIDE SEQUENCE</scope>
    <source>
        <strain evidence="2">AVDCRST_MAG07</strain>
    </source>
</reference>
<dbReference type="EMBL" id="CADCUB010000052">
    <property type="protein sequence ID" value="CAA9318530.1"/>
    <property type="molecule type" value="Genomic_DNA"/>
</dbReference>
<accession>A0A6J4L3R9</accession>
<evidence type="ECO:0000313" key="2">
    <source>
        <dbReference type="EMBL" id="CAA9318530.1"/>
    </source>
</evidence>
<feature type="compositionally biased region" description="Basic and acidic residues" evidence="1">
    <location>
        <begin position="1"/>
        <end position="10"/>
    </location>
</feature>
<feature type="region of interest" description="Disordered" evidence="1">
    <location>
        <begin position="1"/>
        <end position="253"/>
    </location>
</feature>
<sequence>AVRRAREQPARARRLPGLEVHVPRALAGSGPGLRGGCPDHRSDLRAVRGVLREGRRRPSSPRTRRRSRRLHRGEHGPGPVRREGRRSRRQRSAGQGRGQRRPPRELGVHQRRSRTRAARRGHARRRAGERRPRHLAGRRRREPRPAGGHLRLEPAGGAGRRGVDAGAGPVDAVRRRSVVGGGGPAGRCRPARGRTADVGVRRDDLAAARVRRGSSGRLAGRHPDAGGVRAGGTAGRPVDGAGLRPVVPARHAL</sequence>
<name>A0A6J4L3R9_9ACTN</name>
<feature type="non-terminal residue" evidence="2">
    <location>
        <position position="1"/>
    </location>
</feature>
<proteinExistence type="predicted"/>